<keyword evidence="7" id="KW-1185">Reference proteome</keyword>
<feature type="domain" description="GGDEF" evidence="4">
    <location>
        <begin position="512"/>
        <end position="643"/>
    </location>
</feature>
<evidence type="ECO:0000313" key="6">
    <source>
        <dbReference type="EMBL" id="GAA0721313.1"/>
    </source>
</evidence>
<dbReference type="InterPro" id="IPR001610">
    <property type="entry name" value="PAC"/>
</dbReference>
<dbReference type="PROSITE" id="PS51832">
    <property type="entry name" value="HD_GYP"/>
    <property type="match status" value="1"/>
</dbReference>
<evidence type="ECO:0008006" key="8">
    <source>
        <dbReference type="Google" id="ProtNLM"/>
    </source>
</evidence>
<dbReference type="CDD" id="cd01949">
    <property type="entry name" value="GGDEF"/>
    <property type="match status" value="1"/>
</dbReference>
<dbReference type="InterPro" id="IPR000700">
    <property type="entry name" value="PAS-assoc_C"/>
</dbReference>
<dbReference type="PROSITE" id="PS50885">
    <property type="entry name" value="HAMP"/>
    <property type="match status" value="1"/>
</dbReference>
<dbReference type="SUPFAM" id="SSF109604">
    <property type="entry name" value="HD-domain/PDEase-like"/>
    <property type="match status" value="1"/>
</dbReference>
<dbReference type="Pfam" id="PF00672">
    <property type="entry name" value="HAMP"/>
    <property type="match status" value="1"/>
</dbReference>
<dbReference type="InterPro" id="IPR043128">
    <property type="entry name" value="Rev_trsase/Diguanyl_cyclase"/>
</dbReference>
<name>A0ABN1ITZ4_9CLOT</name>
<dbReference type="SMART" id="SM00304">
    <property type="entry name" value="HAMP"/>
    <property type="match status" value="1"/>
</dbReference>
<dbReference type="InterPro" id="IPR029787">
    <property type="entry name" value="Nucleotide_cyclase"/>
</dbReference>
<gene>
    <name evidence="6" type="ORF">GCM10008905_11630</name>
</gene>
<dbReference type="RefSeq" id="WP_343767687.1">
    <property type="nucleotide sequence ID" value="NZ_BAAACF010000001.1"/>
</dbReference>
<evidence type="ECO:0000259" key="3">
    <source>
        <dbReference type="PROSITE" id="PS50885"/>
    </source>
</evidence>
<dbReference type="SUPFAM" id="SSF55073">
    <property type="entry name" value="Nucleotide cyclase"/>
    <property type="match status" value="1"/>
</dbReference>
<keyword evidence="1" id="KW-0472">Membrane</keyword>
<feature type="transmembrane region" description="Helical" evidence="1">
    <location>
        <begin position="6"/>
        <end position="26"/>
    </location>
</feature>
<feature type="domain" description="PAC" evidence="2">
    <location>
        <begin position="430"/>
        <end position="483"/>
    </location>
</feature>
<dbReference type="NCBIfam" id="TIGR00254">
    <property type="entry name" value="GGDEF"/>
    <property type="match status" value="1"/>
</dbReference>
<dbReference type="SUPFAM" id="SSF55785">
    <property type="entry name" value="PYP-like sensor domain (PAS domain)"/>
    <property type="match status" value="1"/>
</dbReference>
<dbReference type="InterPro" id="IPR013655">
    <property type="entry name" value="PAS_fold_3"/>
</dbReference>
<evidence type="ECO:0000313" key="7">
    <source>
        <dbReference type="Proteomes" id="UP001500339"/>
    </source>
</evidence>
<dbReference type="Gene3D" id="6.10.340.10">
    <property type="match status" value="1"/>
</dbReference>
<dbReference type="CDD" id="cd00077">
    <property type="entry name" value="HDc"/>
    <property type="match status" value="1"/>
</dbReference>
<dbReference type="SMART" id="SM00086">
    <property type="entry name" value="PAC"/>
    <property type="match status" value="1"/>
</dbReference>
<evidence type="ECO:0000259" key="5">
    <source>
        <dbReference type="PROSITE" id="PS51832"/>
    </source>
</evidence>
<keyword evidence="1" id="KW-1133">Transmembrane helix</keyword>
<dbReference type="PROSITE" id="PS50113">
    <property type="entry name" value="PAC"/>
    <property type="match status" value="1"/>
</dbReference>
<dbReference type="Gene3D" id="3.30.70.270">
    <property type="match status" value="1"/>
</dbReference>
<dbReference type="InterPro" id="IPR000160">
    <property type="entry name" value="GGDEF_dom"/>
</dbReference>
<dbReference type="InterPro" id="IPR003660">
    <property type="entry name" value="HAMP_dom"/>
</dbReference>
<organism evidence="6 7">
    <name type="scientific">Clostridium malenominatum</name>
    <dbReference type="NCBI Taxonomy" id="1539"/>
    <lineage>
        <taxon>Bacteria</taxon>
        <taxon>Bacillati</taxon>
        <taxon>Bacillota</taxon>
        <taxon>Clostridia</taxon>
        <taxon>Eubacteriales</taxon>
        <taxon>Clostridiaceae</taxon>
        <taxon>Clostridium</taxon>
    </lineage>
</organism>
<dbReference type="CDD" id="cd06225">
    <property type="entry name" value="HAMP"/>
    <property type="match status" value="1"/>
</dbReference>
<evidence type="ECO:0000256" key="1">
    <source>
        <dbReference type="SAM" id="Phobius"/>
    </source>
</evidence>
<dbReference type="Gene3D" id="1.10.3210.10">
    <property type="entry name" value="Hypothetical protein af1432"/>
    <property type="match status" value="1"/>
</dbReference>
<dbReference type="PANTHER" id="PTHR43155:SF2">
    <property type="entry name" value="CYCLIC DI-GMP PHOSPHODIESTERASE PA4108"/>
    <property type="match status" value="1"/>
</dbReference>
<dbReference type="Gene3D" id="3.30.450.20">
    <property type="entry name" value="PAS domain"/>
    <property type="match status" value="1"/>
</dbReference>
<reference evidence="6 7" key="1">
    <citation type="journal article" date="2019" name="Int. J. Syst. Evol. Microbiol.">
        <title>The Global Catalogue of Microorganisms (GCM) 10K type strain sequencing project: providing services to taxonomists for standard genome sequencing and annotation.</title>
        <authorList>
            <consortium name="The Broad Institute Genomics Platform"/>
            <consortium name="The Broad Institute Genome Sequencing Center for Infectious Disease"/>
            <person name="Wu L."/>
            <person name="Ma J."/>
        </authorList>
    </citation>
    <scope>NUCLEOTIDE SEQUENCE [LARGE SCALE GENOMIC DNA]</scope>
    <source>
        <strain evidence="6 7">JCM 1405</strain>
    </source>
</reference>
<dbReference type="InterPro" id="IPR037522">
    <property type="entry name" value="HD_GYP_dom"/>
</dbReference>
<protein>
    <recommendedName>
        <fullName evidence="8">Cyclic-guanylate-specific phosphodiesterase</fullName>
    </recommendedName>
</protein>
<comment type="caution">
    <text evidence="6">The sequence shown here is derived from an EMBL/GenBank/DDBJ whole genome shotgun (WGS) entry which is preliminary data.</text>
</comment>
<dbReference type="Pfam" id="PF05228">
    <property type="entry name" value="CHASE4"/>
    <property type="match status" value="1"/>
</dbReference>
<dbReference type="Proteomes" id="UP001500339">
    <property type="component" value="Unassembled WGS sequence"/>
</dbReference>
<dbReference type="PROSITE" id="PS50887">
    <property type="entry name" value="GGDEF"/>
    <property type="match status" value="1"/>
</dbReference>
<keyword evidence="1" id="KW-0812">Transmembrane</keyword>
<sequence>MKLRKKVFLITASLVFFILLAVFFPVNNYLIKSISKREEIETLNKLQAFHTLLKNDLNNLSIVNRDWATWNETFNYIESRTPEYVSNNLTPYNFSNININFFAILDKEGNLIISRHFDTLWEKFIYNSKDWIDYIDANKKIITNHEDIESSISRIISVNDYPALISCMPITNSTHTSIQNGTLIMGRYISNSYLKSISDILNIKDSILELNFLQYDRTMNILKSGDFITSPNTNPYKISRINDNKIEGYSIINGVDGKPIFILKITTNRDQYQRSTEMIKFFALMVLIAIMLIFAVFNHLLQKYITTPIEIISGGVSKVDFQSNNFSSITLYSNDEIGQLSSSINNMLMKIQDYNKQLSIVLDGANAGYWVYDISLDKLTYNSKFISIIENSEIKDTCNMKSLIKLVHKGDIQYVLDVFRKNVFALNETAIIEHRVLTNNGNYKWILTQGRVVDYDEKNKPIKLAGIITDIDSKKQTEYELNYLTYYDKLTNVYNRGYYEYIISKIDSEANLPLTIIIGDLNGLKITNDTFGHSEGDKLLKKAAEIFKISCSNNAIICRWGGDEFTILIPNTDENEGEKICAKIKEKCNDEKNVKINIALGYSTKKSFDETIDSVIADAEEKMYRNKLLEHASSRNSIISSLTKTLWEKSFESEEHSQRIFNLCTKVGDKLNLTSSQLDELWILAKLHDIGNLAISDDILNKVSPLTREEWDIMKTHTEIGYRIATSAPDLRPIAYAILSHHEKYDGTGYPNRLKGEEIPFLARLLCIVDAYDVMTHDRPYKKALSQAMAINELKKNSGTQFDPDLLQVCIEVFENE</sequence>
<dbReference type="SMART" id="SM00267">
    <property type="entry name" value="GGDEF"/>
    <property type="match status" value="1"/>
</dbReference>
<dbReference type="InterPro" id="IPR035965">
    <property type="entry name" value="PAS-like_dom_sf"/>
</dbReference>
<dbReference type="Pfam" id="PF00990">
    <property type="entry name" value="GGDEF"/>
    <property type="match status" value="1"/>
</dbReference>
<proteinExistence type="predicted"/>
<evidence type="ECO:0000259" key="4">
    <source>
        <dbReference type="PROSITE" id="PS50887"/>
    </source>
</evidence>
<dbReference type="PANTHER" id="PTHR43155">
    <property type="entry name" value="CYCLIC DI-GMP PHOSPHODIESTERASE PA4108-RELATED"/>
    <property type="match status" value="1"/>
</dbReference>
<dbReference type="Pfam" id="PF13487">
    <property type="entry name" value="HD_5"/>
    <property type="match status" value="1"/>
</dbReference>
<dbReference type="InterPro" id="IPR007892">
    <property type="entry name" value="CHASE4"/>
</dbReference>
<accession>A0ABN1ITZ4</accession>
<feature type="domain" description="HD-GYP" evidence="5">
    <location>
        <begin position="631"/>
        <end position="817"/>
    </location>
</feature>
<dbReference type="SMART" id="SM00471">
    <property type="entry name" value="HDc"/>
    <property type="match status" value="1"/>
</dbReference>
<dbReference type="EMBL" id="BAAACF010000001">
    <property type="protein sequence ID" value="GAA0721313.1"/>
    <property type="molecule type" value="Genomic_DNA"/>
</dbReference>
<feature type="domain" description="HAMP" evidence="3">
    <location>
        <begin position="303"/>
        <end position="356"/>
    </location>
</feature>
<dbReference type="InterPro" id="IPR003607">
    <property type="entry name" value="HD/PDEase_dom"/>
</dbReference>
<dbReference type="Pfam" id="PF08447">
    <property type="entry name" value="PAS_3"/>
    <property type="match status" value="1"/>
</dbReference>
<feature type="transmembrane region" description="Helical" evidence="1">
    <location>
        <begin position="281"/>
        <end position="301"/>
    </location>
</feature>
<evidence type="ECO:0000259" key="2">
    <source>
        <dbReference type="PROSITE" id="PS50113"/>
    </source>
</evidence>